<gene>
    <name evidence="1" type="ORF">C7Y72_04720</name>
</gene>
<dbReference type="EMBL" id="PYYB01000001">
    <property type="protein sequence ID" value="PTL58999.1"/>
    <property type="molecule type" value="Genomic_DNA"/>
</dbReference>
<dbReference type="OrthoDB" id="4773974at2"/>
<evidence type="ECO:0000313" key="2">
    <source>
        <dbReference type="Proteomes" id="UP000240739"/>
    </source>
</evidence>
<proteinExistence type="predicted"/>
<reference evidence="1 2" key="1">
    <citation type="submission" date="2018-03" db="EMBL/GenBank/DDBJ databases">
        <title>Aquarubrobacter algicola gen. nov., sp. nov., a novel actinobacterium isolated from shallow eutrophic lake during the end of cyanobacterial harmful algal blooms.</title>
        <authorList>
            <person name="Chun S.J."/>
        </authorList>
    </citation>
    <scope>NUCLEOTIDE SEQUENCE [LARGE SCALE GENOMIC DNA]</scope>
    <source>
        <strain evidence="1 2">Seoho-28</strain>
    </source>
</reference>
<dbReference type="AlphaFoldDB" id="A0A2T4UIG1"/>
<evidence type="ECO:0008006" key="3">
    <source>
        <dbReference type="Google" id="ProtNLM"/>
    </source>
</evidence>
<evidence type="ECO:0000313" key="1">
    <source>
        <dbReference type="EMBL" id="PTL58999.1"/>
    </source>
</evidence>
<protein>
    <recommendedName>
        <fullName evidence="3">DUF4267 domain-containing protein</fullName>
    </recommendedName>
</protein>
<accession>A0A2T4UIG1</accession>
<organism evidence="1 2">
    <name type="scientific">Paraconexibacter algicola</name>
    <dbReference type="NCBI Taxonomy" id="2133960"/>
    <lineage>
        <taxon>Bacteria</taxon>
        <taxon>Bacillati</taxon>
        <taxon>Actinomycetota</taxon>
        <taxon>Thermoleophilia</taxon>
        <taxon>Solirubrobacterales</taxon>
        <taxon>Paraconexibacteraceae</taxon>
        <taxon>Paraconexibacter</taxon>
    </lineage>
</organism>
<dbReference type="RefSeq" id="WP_107567435.1">
    <property type="nucleotide sequence ID" value="NZ_PYYB01000001.1"/>
</dbReference>
<keyword evidence="2" id="KW-1185">Reference proteome</keyword>
<dbReference type="Proteomes" id="UP000240739">
    <property type="component" value="Unassembled WGS sequence"/>
</dbReference>
<name>A0A2T4UIG1_9ACTN</name>
<sequence>MAKNPLQLLTGLRIAVGVGAFVAPNTLGKLFGMDVDANPQASYMARLFGARDVALAVGTNATTGPSRATWIKIGVLTDAADVVSAVLGGRDGSLPKTTAVLGGLTAAGAVALGVAAANAGE</sequence>
<comment type="caution">
    <text evidence="1">The sequence shown here is derived from an EMBL/GenBank/DDBJ whole genome shotgun (WGS) entry which is preliminary data.</text>
</comment>